<keyword evidence="3" id="KW-1185">Reference proteome</keyword>
<evidence type="ECO:0000256" key="1">
    <source>
        <dbReference type="SAM" id="Phobius"/>
    </source>
</evidence>
<feature type="transmembrane region" description="Helical" evidence="1">
    <location>
        <begin position="21"/>
        <end position="42"/>
    </location>
</feature>
<feature type="transmembrane region" description="Helical" evidence="1">
    <location>
        <begin position="143"/>
        <end position="165"/>
    </location>
</feature>
<accession>A0ABN8KR36</accession>
<dbReference type="Pfam" id="PF12730">
    <property type="entry name" value="ABC2_membrane_4"/>
    <property type="match status" value="1"/>
</dbReference>
<feature type="transmembrane region" description="Helical" evidence="1">
    <location>
        <begin position="220"/>
        <end position="243"/>
    </location>
</feature>
<keyword evidence="1" id="KW-0472">Membrane</keyword>
<protein>
    <recommendedName>
        <fullName evidence="4">ABC transporter permease</fullName>
    </recommendedName>
</protein>
<comment type="caution">
    <text evidence="2">The sequence shown here is derived from an EMBL/GenBank/DDBJ whole genome shotgun (WGS) entry which is preliminary data.</text>
</comment>
<reference evidence="2" key="1">
    <citation type="submission" date="2022-04" db="EMBL/GenBank/DDBJ databases">
        <authorList>
            <person name="Criscuolo A."/>
        </authorList>
    </citation>
    <scope>NUCLEOTIDE SEQUENCE</scope>
    <source>
        <strain evidence="2">CIP111895</strain>
    </source>
</reference>
<feature type="transmembrane region" description="Helical" evidence="1">
    <location>
        <begin position="62"/>
        <end position="82"/>
    </location>
</feature>
<evidence type="ECO:0008006" key="4">
    <source>
        <dbReference type="Google" id="ProtNLM"/>
    </source>
</evidence>
<dbReference type="Proteomes" id="UP000838308">
    <property type="component" value="Unassembled WGS sequence"/>
</dbReference>
<evidence type="ECO:0000313" key="2">
    <source>
        <dbReference type="EMBL" id="CAH2714808.1"/>
    </source>
</evidence>
<dbReference type="RefSeq" id="WP_248735113.1">
    <property type="nucleotide sequence ID" value="NZ_CALBWS010000010.1"/>
</dbReference>
<evidence type="ECO:0000313" key="3">
    <source>
        <dbReference type="Proteomes" id="UP000838308"/>
    </source>
</evidence>
<feature type="transmembrane region" description="Helical" evidence="1">
    <location>
        <begin position="103"/>
        <end position="131"/>
    </location>
</feature>
<organism evidence="2 3">
    <name type="scientific">Neobacillus rhizosphaerae</name>
    <dbReference type="NCBI Taxonomy" id="2880965"/>
    <lineage>
        <taxon>Bacteria</taxon>
        <taxon>Bacillati</taxon>
        <taxon>Bacillota</taxon>
        <taxon>Bacilli</taxon>
        <taxon>Bacillales</taxon>
        <taxon>Bacillaceae</taxon>
        <taxon>Neobacillus</taxon>
    </lineage>
</organism>
<keyword evidence="1" id="KW-0812">Transmembrane</keyword>
<dbReference type="PANTHER" id="PTHR37305">
    <property type="entry name" value="INTEGRAL MEMBRANE PROTEIN-RELATED"/>
    <property type="match status" value="1"/>
</dbReference>
<dbReference type="PANTHER" id="PTHR37305:SF1">
    <property type="entry name" value="MEMBRANE PROTEIN"/>
    <property type="match status" value="1"/>
</dbReference>
<gene>
    <name evidence="2" type="ORF">BACCIP111895_01984</name>
</gene>
<dbReference type="EMBL" id="CALBWS010000010">
    <property type="protein sequence ID" value="CAH2714808.1"/>
    <property type="molecule type" value="Genomic_DNA"/>
</dbReference>
<keyword evidence="1" id="KW-1133">Transmembrane helix</keyword>
<name>A0ABN8KR36_9BACI</name>
<feature type="transmembrane region" description="Helical" evidence="1">
    <location>
        <begin position="172"/>
        <end position="190"/>
    </location>
</feature>
<sequence>MSSLVKSELFKLRKDRIFWTLVIVLIVAAVSYPLLVFFVLKVQSVSVKELYASVALEGVNSYIVKFVPCILAGFFISSEYSIGTMKSIGASGNSRIRIYFAKLMVFSFGAVIISLTFPIVMAAVGTIFYGFNDMPGLDYIVQTVGLTILYALAFASIMALAAIILTDSGKTIGFLILFFSLFDTILYTLSQRFTLIETIYNYSAFRLFLDISKFNLGNGALLKLLLVPIITFIIFGLIGSFVFQRKEIQ</sequence>
<proteinExistence type="predicted"/>